<keyword evidence="1" id="KW-0812">Transmembrane</keyword>
<feature type="transmembrane region" description="Helical" evidence="1">
    <location>
        <begin position="42"/>
        <end position="62"/>
    </location>
</feature>
<proteinExistence type="predicted"/>
<dbReference type="RefSeq" id="WP_254156301.1">
    <property type="nucleotide sequence ID" value="NZ_CP100355.1"/>
</dbReference>
<dbReference type="Proteomes" id="UP001056855">
    <property type="component" value="Chromosome"/>
</dbReference>
<feature type="domain" description="DUF8142" evidence="2">
    <location>
        <begin position="8"/>
        <end position="64"/>
    </location>
</feature>
<dbReference type="InterPro" id="IPR058455">
    <property type="entry name" value="DUF8142"/>
</dbReference>
<evidence type="ECO:0000256" key="1">
    <source>
        <dbReference type="SAM" id="Phobius"/>
    </source>
</evidence>
<dbReference type="KEGG" id="sawl:NGM29_11375"/>
<sequence>MGHPGRPSEDIDRRQAAIAVAPLVAVGLFAILLVVLWGANYLWGFVVALPVSFFIALAWIAFRSRPASSS</sequence>
<accession>A0A9E7STC4</accession>
<feature type="transmembrane region" description="Helical" evidence="1">
    <location>
        <begin position="16"/>
        <end position="36"/>
    </location>
</feature>
<keyword evidence="1" id="KW-1133">Transmembrane helix</keyword>
<evidence type="ECO:0000313" key="4">
    <source>
        <dbReference type="Proteomes" id="UP001056855"/>
    </source>
</evidence>
<organism evidence="3 4">
    <name type="scientific">Natronosalvus rutilus</name>
    <dbReference type="NCBI Taxonomy" id="2953753"/>
    <lineage>
        <taxon>Archaea</taxon>
        <taxon>Methanobacteriati</taxon>
        <taxon>Methanobacteriota</taxon>
        <taxon>Stenosarchaea group</taxon>
        <taxon>Halobacteria</taxon>
        <taxon>Halobacteriales</taxon>
        <taxon>Natrialbaceae</taxon>
        <taxon>Natronosalvus</taxon>
    </lineage>
</organism>
<name>A0A9E7STC4_9EURY</name>
<gene>
    <name evidence="3" type="ORF">NGM29_11375</name>
</gene>
<evidence type="ECO:0000313" key="3">
    <source>
        <dbReference type="EMBL" id="UTF52390.1"/>
    </source>
</evidence>
<protein>
    <recommendedName>
        <fullName evidence="2">DUF8142 domain-containing protein</fullName>
    </recommendedName>
</protein>
<reference evidence="3" key="1">
    <citation type="submission" date="2022-06" db="EMBL/GenBank/DDBJ databases">
        <title>Diverse halophilic archaea isolated from saline environments.</title>
        <authorList>
            <person name="Cui H.-L."/>
        </authorList>
    </citation>
    <scope>NUCLEOTIDE SEQUENCE</scope>
    <source>
        <strain evidence="3">WLHS1</strain>
    </source>
</reference>
<evidence type="ECO:0000259" key="2">
    <source>
        <dbReference type="Pfam" id="PF26465"/>
    </source>
</evidence>
<dbReference type="GeneID" id="73290655"/>
<dbReference type="Pfam" id="PF26465">
    <property type="entry name" value="DUF8142"/>
    <property type="match status" value="1"/>
</dbReference>
<keyword evidence="1" id="KW-0472">Membrane</keyword>
<keyword evidence="4" id="KW-1185">Reference proteome</keyword>
<dbReference type="EMBL" id="CP100355">
    <property type="protein sequence ID" value="UTF52390.1"/>
    <property type="molecule type" value="Genomic_DNA"/>
</dbReference>
<dbReference type="AlphaFoldDB" id="A0A9E7STC4"/>